<organism evidence="2 3">
    <name type="scientific">Rhizoctonia solani</name>
    <dbReference type="NCBI Taxonomy" id="456999"/>
    <lineage>
        <taxon>Eukaryota</taxon>
        <taxon>Fungi</taxon>
        <taxon>Dikarya</taxon>
        <taxon>Basidiomycota</taxon>
        <taxon>Agaricomycotina</taxon>
        <taxon>Agaricomycetes</taxon>
        <taxon>Cantharellales</taxon>
        <taxon>Ceratobasidiaceae</taxon>
        <taxon>Rhizoctonia</taxon>
    </lineage>
</organism>
<dbReference type="AlphaFoldDB" id="A0A8H7HHV5"/>
<dbReference type="EMBL" id="JACYCD010000616">
    <property type="protein sequence ID" value="KAF8690234.1"/>
    <property type="molecule type" value="Genomic_DNA"/>
</dbReference>
<evidence type="ECO:0000313" key="3">
    <source>
        <dbReference type="Proteomes" id="UP000602905"/>
    </source>
</evidence>
<protein>
    <submittedName>
        <fullName evidence="2">Uncharacterized protein</fullName>
    </submittedName>
</protein>
<accession>A0A8H7HHV5</accession>
<evidence type="ECO:0000313" key="2">
    <source>
        <dbReference type="EMBL" id="KAF8690234.1"/>
    </source>
</evidence>
<feature type="non-terminal residue" evidence="2">
    <location>
        <position position="1"/>
    </location>
</feature>
<reference evidence="2" key="1">
    <citation type="submission" date="2020-09" db="EMBL/GenBank/DDBJ databases">
        <title>Comparative genome analyses of four rice-infecting Rhizoctonia solani isolates reveal extensive enrichment of homogalacturonan modification genes.</title>
        <authorList>
            <person name="Lee D.-Y."/>
            <person name="Jeon J."/>
            <person name="Kim K.-T."/>
            <person name="Cheong K."/>
            <person name="Song H."/>
            <person name="Choi G."/>
            <person name="Ko J."/>
            <person name="Opiyo S.O."/>
            <person name="Zuo S."/>
            <person name="Madhav S."/>
            <person name="Lee Y.-H."/>
            <person name="Wang G.-L."/>
        </authorList>
    </citation>
    <scope>NUCLEOTIDE SEQUENCE</scope>
    <source>
        <strain evidence="2">AG1-IA WGL</strain>
    </source>
</reference>
<feature type="region of interest" description="Disordered" evidence="1">
    <location>
        <begin position="35"/>
        <end position="84"/>
    </location>
</feature>
<gene>
    <name evidence="2" type="ORF">RHS03_08977</name>
</gene>
<sequence>ANERKWAHLYLPAVQQTTLELGDIQGPKAQDLNATTDQVESVADACSDDEAYQASGESSDSDEYEYESEDDFAPLSCAPPMLPG</sequence>
<name>A0A8H7HHV5_9AGAM</name>
<evidence type="ECO:0000256" key="1">
    <source>
        <dbReference type="SAM" id="MobiDB-lite"/>
    </source>
</evidence>
<dbReference type="Proteomes" id="UP000602905">
    <property type="component" value="Unassembled WGS sequence"/>
</dbReference>
<comment type="caution">
    <text evidence="2">The sequence shown here is derived from an EMBL/GenBank/DDBJ whole genome shotgun (WGS) entry which is preliminary data.</text>
</comment>
<proteinExistence type="predicted"/>
<feature type="compositionally biased region" description="Acidic residues" evidence="1">
    <location>
        <begin position="59"/>
        <end position="72"/>
    </location>
</feature>